<dbReference type="GO" id="GO:0070043">
    <property type="term" value="F:rRNA (guanine-N7-)-methyltransferase activity"/>
    <property type="evidence" value="ECO:0007669"/>
    <property type="project" value="TreeGrafter"/>
</dbReference>
<proteinExistence type="predicted"/>
<evidence type="ECO:0000313" key="6">
    <source>
        <dbReference type="EMBL" id="CAA9419990.1"/>
    </source>
</evidence>
<evidence type="ECO:0000256" key="1">
    <source>
        <dbReference type="ARBA" id="ARBA00022603"/>
    </source>
</evidence>
<keyword evidence="1 6" id="KW-0489">Methyltransferase</keyword>
<dbReference type="PROSITE" id="PS01261">
    <property type="entry name" value="UPF0020"/>
    <property type="match status" value="1"/>
</dbReference>
<dbReference type="Gene3D" id="3.40.50.150">
    <property type="entry name" value="Vaccinia Virus protein VP39"/>
    <property type="match status" value="1"/>
</dbReference>
<dbReference type="CDD" id="cd11715">
    <property type="entry name" value="THUMP_AdoMetMT"/>
    <property type="match status" value="1"/>
</dbReference>
<evidence type="ECO:0000259" key="3">
    <source>
        <dbReference type="Pfam" id="PF01170"/>
    </source>
</evidence>
<dbReference type="InterPro" id="IPR000241">
    <property type="entry name" value="RlmKL-like_Mtase"/>
</dbReference>
<dbReference type="PROSITE" id="PS00092">
    <property type="entry name" value="N6_MTASE"/>
    <property type="match status" value="1"/>
</dbReference>
<name>A0A6J4PP00_9RHOB</name>
<dbReference type="PRINTS" id="PR00507">
    <property type="entry name" value="N12N6MTFRASE"/>
</dbReference>
<dbReference type="InterPro" id="IPR029063">
    <property type="entry name" value="SAM-dependent_MTases_sf"/>
</dbReference>
<dbReference type="EMBL" id="CADCUU010000307">
    <property type="protein sequence ID" value="CAA9419990.1"/>
    <property type="molecule type" value="Genomic_DNA"/>
</dbReference>
<accession>A0A6J4PP00</accession>
<protein>
    <submittedName>
        <fullName evidence="6">23S rRNA (Guanine(2445)-N(2))-methyltransferase</fullName>
        <ecNumber evidence="6">2.1.1.173</ecNumber>
    </submittedName>
</protein>
<dbReference type="InterPro" id="IPR002052">
    <property type="entry name" value="DNA_methylase_N6_adenine_CS"/>
</dbReference>
<dbReference type="GO" id="GO:0003723">
    <property type="term" value="F:RNA binding"/>
    <property type="evidence" value="ECO:0007669"/>
    <property type="project" value="InterPro"/>
</dbReference>
<dbReference type="Pfam" id="PF01170">
    <property type="entry name" value="UPF0020"/>
    <property type="match status" value="1"/>
</dbReference>
<keyword evidence="2 6" id="KW-0808">Transferase</keyword>
<feature type="domain" description="RlmL ferredoxin-like" evidence="5">
    <location>
        <begin position="9"/>
        <end position="63"/>
    </location>
</feature>
<reference evidence="6" key="1">
    <citation type="submission" date="2020-02" db="EMBL/GenBank/DDBJ databases">
        <authorList>
            <person name="Meier V. D."/>
        </authorList>
    </citation>
    <scope>NUCLEOTIDE SEQUENCE</scope>
    <source>
        <strain evidence="6">AVDCRST_MAG15</strain>
    </source>
</reference>
<dbReference type="PANTHER" id="PTHR47313:SF1">
    <property type="entry name" value="RIBOSOMAL RNA LARGE SUBUNIT METHYLTRANSFERASE K_L"/>
    <property type="match status" value="1"/>
</dbReference>
<feature type="domain" description="Ribosomal RNA large subunit methyltransferase K/L-like methyltransferase" evidence="3">
    <location>
        <begin position="160"/>
        <end position="344"/>
    </location>
</feature>
<evidence type="ECO:0000256" key="2">
    <source>
        <dbReference type="ARBA" id="ARBA00022679"/>
    </source>
</evidence>
<evidence type="ECO:0000259" key="5">
    <source>
        <dbReference type="Pfam" id="PF22020"/>
    </source>
</evidence>
<gene>
    <name evidence="6" type="ORF">AVDCRST_MAG15-2159</name>
</gene>
<dbReference type="InterPro" id="IPR004114">
    <property type="entry name" value="THUMP_dom"/>
</dbReference>
<sequence length="372" mass="40587">MAQDDIFEIYFVAPPGLEQALRQEALEKGFADPVTSLGGVAVKGTWRDVWRANLELRGATRVLARIGEFRVLHLAQLDKRARKFPWAEVLRPDQPVKVEATCKSSRIYHAGAVVQRLETAIREELGAPIAEDAVIRIMARIEDDLCTISVDTSGELLHRRGHKEAVNKAPMRETLAALMLRECGFDGHEPVLDPMCGSGTFIIEAAEIATGLSPGRSRAFGFEKLATFKPEVWARMRQTAPATDVPFRFIGCDRDSGAISMSRANAERAGVSAITEFRHQPISDLQRPEGPGGLVIVNPPYGTRIGNKKPLYGLYGALGEVLRSRFSGWRVGLVTSEPSLAKATGLDFAPMGQPIAHGGLRIGLYRTAGPLP</sequence>
<evidence type="ECO:0000259" key="4">
    <source>
        <dbReference type="Pfam" id="PF02926"/>
    </source>
</evidence>
<dbReference type="Pfam" id="PF02926">
    <property type="entry name" value="THUMP"/>
    <property type="match status" value="1"/>
</dbReference>
<dbReference type="AlphaFoldDB" id="A0A6J4PP00"/>
<dbReference type="EC" id="2.1.1.173" evidence="6"/>
<dbReference type="InterPro" id="IPR054170">
    <property type="entry name" value="RlmL_1st"/>
</dbReference>
<dbReference type="Pfam" id="PF22020">
    <property type="entry name" value="RlmL_1st"/>
    <property type="match status" value="1"/>
</dbReference>
<dbReference type="GO" id="GO:0052915">
    <property type="term" value="F:23S rRNA (guanine(2445)-N(2))-methyltransferase activity"/>
    <property type="evidence" value="ECO:0007669"/>
    <property type="project" value="UniProtKB-EC"/>
</dbReference>
<dbReference type="PANTHER" id="PTHR47313">
    <property type="entry name" value="RIBOSOMAL RNA LARGE SUBUNIT METHYLTRANSFERASE K/L"/>
    <property type="match status" value="1"/>
</dbReference>
<feature type="domain" description="THUMP" evidence="4">
    <location>
        <begin position="75"/>
        <end position="151"/>
    </location>
</feature>
<organism evidence="6">
    <name type="scientific">uncultured Rubellimicrobium sp</name>
    <dbReference type="NCBI Taxonomy" id="543078"/>
    <lineage>
        <taxon>Bacteria</taxon>
        <taxon>Pseudomonadati</taxon>
        <taxon>Pseudomonadota</taxon>
        <taxon>Alphaproteobacteria</taxon>
        <taxon>Rhodobacterales</taxon>
        <taxon>Roseobacteraceae</taxon>
        <taxon>Rubellimicrobium</taxon>
        <taxon>environmental samples</taxon>
    </lineage>
</organism>
<dbReference type="SUPFAM" id="SSF53335">
    <property type="entry name" value="S-adenosyl-L-methionine-dependent methyltransferases"/>
    <property type="match status" value="1"/>
</dbReference>
<dbReference type="Gene3D" id="3.30.2130.30">
    <property type="match status" value="1"/>
</dbReference>
<dbReference type="InterPro" id="IPR053943">
    <property type="entry name" value="RlmKL-like_Mtase_CS"/>
</dbReference>